<evidence type="ECO:0000259" key="1">
    <source>
        <dbReference type="SMART" id="SM00421"/>
    </source>
</evidence>
<accession>A0ABV6XW35</accession>
<dbReference type="EMBL" id="JBEUKS010000012">
    <property type="protein sequence ID" value="MFC1442445.1"/>
    <property type="molecule type" value="Genomic_DNA"/>
</dbReference>
<reference evidence="2 3" key="1">
    <citation type="submission" date="2024-06" db="EMBL/GenBank/DDBJ databases">
        <authorList>
            <person name="Lee S.D."/>
        </authorList>
    </citation>
    <scope>NUCLEOTIDE SEQUENCE [LARGE SCALE GENOMIC DNA]</scope>
    <source>
        <strain evidence="2 3">N1-10</strain>
    </source>
</reference>
<dbReference type="InterPro" id="IPR051797">
    <property type="entry name" value="TrmB-like"/>
</dbReference>
<evidence type="ECO:0000313" key="3">
    <source>
        <dbReference type="Proteomes" id="UP001592581"/>
    </source>
</evidence>
<dbReference type="Proteomes" id="UP001592581">
    <property type="component" value="Unassembled WGS sequence"/>
</dbReference>
<gene>
    <name evidence="2" type="ORF">ABUW04_29755</name>
</gene>
<protein>
    <recommendedName>
        <fullName evidence="1">HTH luxR-type domain-containing protein</fullName>
    </recommendedName>
</protein>
<dbReference type="InterPro" id="IPR000792">
    <property type="entry name" value="Tscrpt_reg_LuxR_C"/>
</dbReference>
<organism evidence="2 3">
    <name type="scientific">Streptacidiphilus jeojiensis</name>
    <dbReference type="NCBI Taxonomy" id="3229225"/>
    <lineage>
        <taxon>Bacteria</taxon>
        <taxon>Bacillati</taxon>
        <taxon>Actinomycetota</taxon>
        <taxon>Actinomycetes</taxon>
        <taxon>Kitasatosporales</taxon>
        <taxon>Streptomycetaceae</taxon>
        <taxon>Streptacidiphilus</taxon>
    </lineage>
</organism>
<dbReference type="InterPro" id="IPR036388">
    <property type="entry name" value="WH-like_DNA-bd_sf"/>
</dbReference>
<dbReference type="Gene3D" id="1.10.10.10">
    <property type="entry name" value="Winged helix-like DNA-binding domain superfamily/Winged helix DNA-binding domain"/>
    <property type="match status" value="2"/>
</dbReference>
<name>A0ABV6XW35_9ACTN</name>
<sequence length="327" mass="36096">MLEALGLSTAEEAAYSWLLDRGPTAEEEFIERPTGLGPTDGEDGTLATLVAKGLVTRLPGIPRQVTASPPEITLEHLAHARETELHRARRAIVDLQNRYRLSSARDSSHELVEILHGSEAIASRAEVMVSSTRTEFFGIDAPPHHANTSVPNPHELQLLAQGVRCRSIYDSRSLEIPGYLEVVEEMISSGEEARVIDRAPLKLAISDRTFALAPLESDMTKRAGMLFIRKCGLLDALAELFESVWARAIPLNLTGTFDTGYGADGRPGDDDRRLLAMLASGLPDDSISRALGISHRTMQRRLHRLQQQLHAPTRFQLAMQACRRGWL</sequence>
<dbReference type="InterPro" id="IPR016032">
    <property type="entry name" value="Sig_transdc_resp-reg_C-effctor"/>
</dbReference>
<comment type="caution">
    <text evidence="2">The sequence shown here is derived from an EMBL/GenBank/DDBJ whole genome shotgun (WGS) entry which is preliminary data.</text>
</comment>
<proteinExistence type="predicted"/>
<evidence type="ECO:0000313" key="2">
    <source>
        <dbReference type="EMBL" id="MFC1442445.1"/>
    </source>
</evidence>
<dbReference type="SUPFAM" id="SSF46894">
    <property type="entry name" value="C-terminal effector domain of the bipartite response regulators"/>
    <property type="match status" value="1"/>
</dbReference>
<dbReference type="PANTHER" id="PTHR34293:SF1">
    <property type="entry name" value="HTH-TYPE TRANSCRIPTIONAL REGULATOR TRMBL2"/>
    <property type="match status" value="1"/>
</dbReference>
<feature type="domain" description="HTH luxR-type" evidence="1">
    <location>
        <begin position="264"/>
        <end position="321"/>
    </location>
</feature>
<keyword evidence="3" id="KW-1185">Reference proteome</keyword>
<dbReference type="SMART" id="SM00421">
    <property type="entry name" value="HTH_LUXR"/>
    <property type="match status" value="1"/>
</dbReference>
<dbReference type="RefSeq" id="WP_380567515.1">
    <property type="nucleotide sequence ID" value="NZ_JBEUKS010000012.1"/>
</dbReference>
<dbReference type="PANTHER" id="PTHR34293">
    <property type="entry name" value="HTH-TYPE TRANSCRIPTIONAL REGULATOR TRMBL2"/>
    <property type="match status" value="1"/>
</dbReference>